<dbReference type="Proteomes" id="UP000503349">
    <property type="component" value="Chromosome 19"/>
</dbReference>
<dbReference type="EMBL" id="CM015730">
    <property type="protein sequence ID" value="KAF3703471.1"/>
    <property type="molecule type" value="Genomic_DNA"/>
</dbReference>
<evidence type="ECO:0000313" key="2">
    <source>
        <dbReference type="Proteomes" id="UP000503349"/>
    </source>
</evidence>
<proteinExistence type="predicted"/>
<reference evidence="2" key="2">
    <citation type="submission" date="2019-02" db="EMBL/GenBank/DDBJ databases">
        <title>Opniocepnalus argus Var Kimnra genome.</title>
        <authorList>
            <person name="Zhou C."/>
            <person name="Xiao S."/>
        </authorList>
    </citation>
    <scope>NUCLEOTIDE SEQUENCE [LARGE SCALE GENOMIC DNA]</scope>
</reference>
<evidence type="ECO:0000313" key="1">
    <source>
        <dbReference type="EMBL" id="KAF3703471.1"/>
    </source>
</evidence>
<accession>A0A6G1QLC9</accession>
<reference evidence="1 2" key="1">
    <citation type="submission" date="2019-02" db="EMBL/GenBank/DDBJ databases">
        <title>Opniocepnalus argus genome.</title>
        <authorList>
            <person name="Zhou C."/>
            <person name="Xiao S."/>
        </authorList>
    </citation>
    <scope>NUCLEOTIDE SEQUENCE [LARGE SCALE GENOMIC DNA]</scope>
    <source>
        <strain evidence="1">OARG1902GOOAL</strain>
        <tissue evidence="1">Muscle</tissue>
    </source>
</reference>
<dbReference type="AlphaFoldDB" id="A0A6G1QLC9"/>
<organism evidence="1 2">
    <name type="scientific">Channa argus</name>
    <name type="common">Northern snakehead</name>
    <name type="synonym">Ophicephalus argus</name>
    <dbReference type="NCBI Taxonomy" id="215402"/>
    <lineage>
        <taxon>Eukaryota</taxon>
        <taxon>Metazoa</taxon>
        <taxon>Chordata</taxon>
        <taxon>Craniata</taxon>
        <taxon>Vertebrata</taxon>
        <taxon>Euteleostomi</taxon>
        <taxon>Actinopterygii</taxon>
        <taxon>Neopterygii</taxon>
        <taxon>Teleostei</taxon>
        <taxon>Neoteleostei</taxon>
        <taxon>Acanthomorphata</taxon>
        <taxon>Anabantaria</taxon>
        <taxon>Anabantiformes</taxon>
        <taxon>Channoidei</taxon>
        <taxon>Channidae</taxon>
        <taxon>Channa</taxon>
    </lineage>
</organism>
<keyword evidence="2" id="KW-1185">Reference proteome</keyword>
<protein>
    <submittedName>
        <fullName evidence="1">Uncharacterized protein</fullName>
    </submittedName>
</protein>
<name>A0A6G1QLC9_CHAAH</name>
<gene>
    <name evidence="1" type="ORF">EXN66_Car019159</name>
</gene>
<sequence>MQTHEAEKTDISSMDVSGHVFFVCLFVYFLAERKSCSICVSLSPSSEFFFLWTRSNVRSSLRLPEHQIGRAVLLPSPHQQKCFFTA</sequence>